<dbReference type="InterPro" id="IPR029068">
    <property type="entry name" value="Glyas_Bleomycin-R_OHBP_Dase"/>
</dbReference>
<sequence>VESCFKTVVENGAEPLAGPHELVDEHGIVAKATIKTYGDVVHSFICDENYDGVFVPGFREDSETEYSFGFKFIDHIVGNVEKGQMNHWADFYADVFSFTQLVHFTDKDISTKYSALMSKVMQNSNRYIKFPINEPADGLNKSQIQEFLDYYGGPGSQHIALLTDDIVHTCTQMRNAGVEFLEIPDAYYDVLKERVGDIEEDIEILRQLGILVDRAGEGYLLQLFTKPVQDRPTLFYEIIQRKGSDGFGQGNFQALFDSIEHEQGLRGNL</sequence>
<name>A0A381W8S1_9ZZZZ</name>
<dbReference type="InterPro" id="IPR005956">
    <property type="entry name" value="4OHPhenylPyrv_dOase"/>
</dbReference>
<dbReference type="InterPro" id="IPR004360">
    <property type="entry name" value="Glyas_Fos-R_dOase_dom"/>
</dbReference>
<evidence type="ECO:0000256" key="4">
    <source>
        <dbReference type="ARBA" id="ARBA00022737"/>
    </source>
</evidence>
<feature type="non-terminal residue" evidence="7">
    <location>
        <position position="1"/>
    </location>
</feature>
<keyword evidence="5" id="KW-0408">Iron</keyword>
<evidence type="ECO:0000256" key="5">
    <source>
        <dbReference type="ARBA" id="ARBA00023004"/>
    </source>
</evidence>
<accession>A0A381W8S1</accession>
<evidence type="ECO:0000256" key="1">
    <source>
        <dbReference type="ARBA" id="ARBA00001962"/>
    </source>
</evidence>
<evidence type="ECO:0000259" key="6">
    <source>
        <dbReference type="PROSITE" id="PS51819"/>
    </source>
</evidence>
<dbReference type="Gene3D" id="3.10.180.10">
    <property type="entry name" value="2,3-Dihydroxybiphenyl 1,2-Dioxygenase, domain 1"/>
    <property type="match status" value="2"/>
</dbReference>
<dbReference type="PANTHER" id="PTHR11959">
    <property type="entry name" value="4-HYDROXYPHENYLPYRUVATE DIOXYGENASE"/>
    <property type="match status" value="1"/>
</dbReference>
<dbReference type="EMBL" id="UINC01011054">
    <property type="protein sequence ID" value="SVA48940.1"/>
    <property type="molecule type" value="Genomic_DNA"/>
</dbReference>
<dbReference type="CDD" id="cd07250">
    <property type="entry name" value="HPPD_C_like"/>
    <property type="match status" value="1"/>
</dbReference>
<dbReference type="GO" id="GO:0003868">
    <property type="term" value="F:4-hydroxyphenylpyruvate dioxygenase activity"/>
    <property type="evidence" value="ECO:0007669"/>
    <property type="project" value="InterPro"/>
</dbReference>
<dbReference type="InterPro" id="IPR037523">
    <property type="entry name" value="VOC_core"/>
</dbReference>
<proteinExistence type="inferred from homology"/>
<dbReference type="Pfam" id="PF00903">
    <property type="entry name" value="Glyoxalase"/>
    <property type="match status" value="1"/>
</dbReference>
<gene>
    <name evidence="7" type="ORF">METZ01_LOCUS101794</name>
</gene>
<dbReference type="AlphaFoldDB" id="A0A381W8S1"/>
<dbReference type="PROSITE" id="PS51819">
    <property type="entry name" value="VOC"/>
    <property type="match status" value="1"/>
</dbReference>
<evidence type="ECO:0000256" key="3">
    <source>
        <dbReference type="ARBA" id="ARBA00022723"/>
    </source>
</evidence>
<dbReference type="SUPFAM" id="SSF54593">
    <property type="entry name" value="Glyoxalase/Bleomycin resistance protein/Dihydroxybiphenyl dioxygenase"/>
    <property type="match status" value="1"/>
</dbReference>
<dbReference type="FunFam" id="3.10.180.10:FF:000001">
    <property type="entry name" value="4-hydroxyphenylpyruvate dioxygenase"/>
    <property type="match status" value="1"/>
</dbReference>
<dbReference type="InterPro" id="IPR041735">
    <property type="entry name" value="4OHPhenylPyrv_dOase_C"/>
</dbReference>
<keyword evidence="3" id="KW-0479">Metal-binding</keyword>
<dbReference type="GO" id="GO:0006572">
    <property type="term" value="P:L-tyrosine catabolic process"/>
    <property type="evidence" value="ECO:0007669"/>
    <property type="project" value="TreeGrafter"/>
</dbReference>
<dbReference type="PANTHER" id="PTHR11959:SF1">
    <property type="entry name" value="4-HYDROXYPHENYLPYRUVATE DIOXYGENASE"/>
    <property type="match status" value="1"/>
</dbReference>
<dbReference type="NCBIfam" id="TIGR01263">
    <property type="entry name" value="4HPPD"/>
    <property type="match status" value="1"/>
</dbReference>
<comment type="cofactor">
    <cofactor evidence="1">
        <name>Fe cation</name>
        <dbReference type="ChEBI" id="CHEBI:24875"/>
    </cofactor>
</comment>
<keyword evidence="4" id="KW-0677">Repeat</keyword>
<evidence type="ECO:0000256" key="2">
    <source>
        <dbReference type="ARBA" id="ARBA00005877"/>
    </source>
</evidence>
<organism evidence="7">
    <name type="scientific">marine metagenome</name>
    <dbReference type="NCBI Taxonomy" id="408172"/>
    <lineage>
        <taxon>unclassified sequences</taxon>
        <taxon>metagenomes</taxon>
        <taxon>ecological metagenomes</taxon>
    </lineage>
</organism>
<reference evidence="7" key="1">
    <citation type="submission" date="2018-05" db="EMBL/GenBank/DDBJ databases">
        <authorList>
            <person name="Lanie J.A."/>
            <person name="Ng W.-L."/>
            <person name="Kazmierczak K.M."/>
            <person name="Andrzejewski T.M."/>
            <person name="Davidsen T.M."/>
            <person name="Wayne K.J."/>
            <person name="Tettelin H."/>
            <person name="Glass J.I."/>
            <person name="Rusch D."/>
            <person name="Podicherti R."/>
            <person name="Tsui H.-C.T."/>
            <person name="Winkler M.E."/>
        </authorList>
    </citation>
    <scope>NUCLEOTIDE SEQUENCE</scope>
</reference>
<comment type="similarity">
    <text evidence="2">Belongs to the 4HPPD family.</text>
</comment>
<feature type="domain" description="VOC" evidence="6">
    <location>
        <begin position="72"/>
        <end position="226"/>
    </location>
</feature>
<protein>
    <recommendedName>
        <fullName evidence="6">VOC domain-containing protein</fullName>
    </recommendedName>
</protein>
<evidence type="ECO:0000313" key="7">
    <source>
        <dbReference type="EMBL" id="SVA48940.1"/>
    </source>
</evidence>
<dbReference type="GO" id="GO:0046872">
    <property type="term" value="F:metal ion binding"/>
    <property type="evidence" value="ECO:0007669"/>
    <property type="project" value="UniProtKB-KW"/>
</dbReference>